<reference evidence="1" key="1">
    <citation type="submission" date="2014-11" db="EMBL/GenBank/DDBJ databases">
        <authorList>
            <person name="Amaro Gonzalez C."/>
        </authorList>
    </citation>
    <scope>NUCLEOTIDE SEQUENCE</scope>
</reference>
<name>A0A0E9W7Q1_ANGAN</name>
<accession>A0A0E9W7Q1</accession>
<organism evidence="1">
    <name type="scientific">Anguilla anguilla</name>
    <name type="common">European freshwater eel</name>
    <name type="synonym">Muraena anguilla</name>
    <dbReference type="NCBI Taxonomy" id="7936"/>
    <lineage>
        <taxon>Eukaryota</taxon>
        <taxon>Metazoa</taxon>
        <taxon>Chordata</taxon>
        <taxon>Craniata</taxon>
        <taxon>Vertebrata</taxon>
        <taxon>Euteleostomi</taxon>
        <taxon>Actinopterygii</taxon>
        <taxon>Neopterygii</taxon>
        <taxon>Teleostei</taxon>
        <taxon>Anguilliformes</taxon>
        <taxon>Anguillidae</taxon>
        <taxon>Anguilla</taxon>
    </lineage>
</organism>
<sequence length="11" mass="1164">MAGALQEMEKG</sequence>
<reference evidence="1" key="2">
    <citation type="journal article" date="2015" name="Fish Shellfish Immunol.">
        <title>Early steps in the European eel (Anguilla anguilla)-Vibrio vulnificus interaction in the gills: Role of the RtxA13 toxin.</title>
        <authorList>
            <person name="Callol A."/>
            <person name="Pajuelo D."/>
            <person name="Ebbesson L."/>
            <person name="Teles M."/>
            <person name="MacKenzie S."/>
            <person name="Amaro C."/>
        </authorList>
    </citation>
    <scope>NUCLEOTIDE SEQUENCE</scope>
</reference>
<proteinExistence type="predicted"/>
<protein>
    <submittedName>
        <fullName evidence="1">Uncharacterized protein</fullName>
    </submittedName>
</protein>
<dbReference type="EMBL" id="GBXM01022962">
    <property type="protein sequence ID" value="JAH85615.1"/>
    <property type="molecule type" value="Transcribed_RNA"/>
</dbReference>
<evidence type="ECO:0000313" key="1">
    <source>
        <dbReference type="EMBL" id="JAH85615.1"/>
    </source>
</evidence>